<dbReference type="PANTHER" id="PTHR36436">
    <property type="entry name" value="SLL5081 PROTEIN"/>
    <property type="match status" value="1"/>
</dbReference>
<dbReference type="RefSeq" id="WP_209556390.1">
    <property type="nucleotide sequence ID" value="NZ_JAEDXU010000002.1"/>
</dbReference>
<name>A0ABS4CGM7_9ENTE</name>
<comment type="caution">
    <text evidence="1">The sequence shown here is derived from an EMBL/GenBank/DDBJ whole genome shotgun (WGS) entry which is preliminary data.</text>
</comment>
<protein>
    <submittedName>
        <fullName evidence="1">DUF1963 domain-containing protein</fullName>
    </submittedName>
</protein>
<evidence type="ECO:0000313" key="2">
    <source>
        <dbReference type="Proteomes" id="UP000673375"/>
    </source>
</evidence>
<organism evidence="1 2">
    <name type="scientific">Enterococcus larvae</name>
    <dbReference type="NCBI Taxonomy" id="2794352"/>
    <lineage>
        <taxon>Bacteria</taxon>
        <taxon>Bacillati</taxon>
        <taxon>Bacillota</taxon>
        <taxon>Bacilli</taxon>
        <taxon>Lactobacillales</taxon>
        <taxon>Enterococcaceae</taxon>
        <taxon>Enterococcus</taxon>
    </lineage>
</organism>
<dbReference type="EMBL" id="JAEDXU010000002">
    <property type="protein sequence ID" value="MBP1045598.1"/>
    <property type="molecule type" value="Genomic_DNA"/>
</dbReference>
<dbReference type="SUPFAM" id="SSF103032">
    <property type="entry name" value="Hypothetical protein YwqG"/>
    <property type="match status" value="1"/>
</dbReference>
<dbReference type="Gene3D" id="2.30.320.10">
    <property type="entry name" value="YwqG-like"/>
    <property type="match status" value="1"/>
</dbReference>
<dbReference type="PANTHER" id="PTHR36436:SF6">
    <property type="entry name" value="SLL5081 PROTEIN"/>
    <property type="match status" value="1"/>
</dbReference>
<dbReference type="InterPro" id="IPR015315">
    <property type="entry name" value="DUF1963"/>
</dbReference>
<gene>
    <name evidence="1" type="ORF">I6N96_04860</name>
</gene>
<dbReference type="Pfam" id="PF09234">
    <property type="entry name" value="DUF1963"/>
    <property type="match status" value="1"/>
</dbReference>
<sequence length="274" mass="31923">MEEKLKELLPVEWLERFIETKTECLRLSCSNEGELDLTANKAGGIGYIPSTMDYPRNPENGVPLFLLAQLNFSELPALPDYPETGILAFYVDYVDDLMGMDFDLPTKQTGFRVLFFKDSSVPSYTREQQLELQAEIKDELYKVVEGEFKLTAKKEAQYVCSDCYEFKRYFGKNMYDWVNDVSDDDEQREKIYNGLYEIAMGSKVGGYPYFTQEDPRIYEETTKYDTLLFQLDTEKVDADWPIMWGDMGVGNFFINKEALKQKDFTDIQYNWDCG</sequence>
<reference evidence="1 2" key="1">
    <citation type="submission" date="2020-12" db="EMBL/GenBank/DDBJ databases">
        <title>Vagococcus allomyrinae sp. nov. and Enterococcus lavae sp. nov., isolated from the larvae of Allomyrina dichotoma.</title>
        <authorList>
            <person name="Lee S.D."/>
        </authorList>
    </citation>
    <scope>NUCLEOTIDE SEQUENCE [LARGE SCALE GENOMIC DNA]</scope>
    <source>
        <strain evidence="1 2">BWM-S5</strain>
    </source>
</reference>
<accession>A0ABS4CGM7</accession>
<proteinExistence type="predicted"/>
<dbReference type="InterPro" id="IPR035948">
    <property type="entry name" value="YwqG-like_sf"/>
</dbReference>
<dbReference type="Proteomes" id="UP000673375">
    <property type="component" value="Unassembled WGS sequence"/>
</dbReference>
<evidence type="ECO:0000313" key="1">
    <source>
        <dbReference type="EMBL" id="MBP1045598.1"/>
    </source>
</evidence>
<keyword evidence="2" id="KW-1185">Reference proteome</keyword>